<keyword evidence="1" id="KW-1133">Transmembrane helix</keyword>
<name>A0A6C0BIB2_9ZZZZ</name>
<evidence type="ECO:0000256" key="1">
    <source>
        <dbReference type="SAM" id="Phobius"/>
    </source>
</evidence>
<evidence type="ECO:0000313" key="2">
    <source>
        <dbReference type="EMBL" id="QHS91471.1"/>
    </source>
</evidence>
<accession>A0A6C0BIB2</accession>
<reference evidence="2" key="1">
    <citation type="journal article" date="2020" name="Nature">
        <title>Giant virus diversity and host interactions through global metagenomics.</title>
        <authorList>
            <person name="Schulz F."/>
            <person name="Roux S."/>
            <person name="Paez-Espino D."/>
            <person name="Jungbluth S."/>
            <person name="Walsh D.A."/>
            <person name="Denef V.J."/>
            <person name="McMahon K.D."/>
            <person name="Konstantinidis K.T."/>
            <person name="Eloe-Fadrosh E.A."/>
            <person name="Kyrpides N.C."/>
            <person name="Woyke T."/>
        </authorList>
    </citation>
    <scope>NUCLEOTIDE SEQUENCE</scope>
    <source>
        <strain evidence="2">GVMAG-M-3300013006-15</strain>
    </source>
</reference>
<dbReference type="EMBL" id="MN739162">
    <property type="protein sequence ID" value="QHS91471.1"/>
    <property type="molecule type" value="Genomic_DNA"/>
</dbReference>
<sequence length="128" mass="13664">MAGIEDKNMYKTAFGSMGNSVITSLWDYIQQPENKARIVDVLDPLIQHIIKSIFPYVAFSAALFVLLLVIAILTLLVTLKASGYNPVPSISIPTDFLSSISFANPINAASIASTVAAAVETVEGCVTD</sequence>
<keyword evidence="1" id="KW-0472">Membrane</keyword>
<proteinExistence type="predicted"/>
<feature type="transmembrane region" description="Helical" evidence="1">
    <location>
        <begin position="53"/>
        <end position="79"/>
    </location>
</feature>
<protein>
    <submittedName>
        <fullName evidence="2">Uncharacterized protein</fullName>
    </submittedName>
</protein>
<keyword evidence="1" id="KW-0812">Transmembrane</keyword>
<dbReference type="AlphaFoldDB" id="A0A6C0BIB2"/>
<organism evidence="2">
    <name type="scientific">viral metagenome</name>
    <dbReference type="NCBI Taxonomy" id="1070528"/>
    <lineage>
        <taxon>unclassified sequences</taxon>
        <taxon>metagenomes</taxon>
        <taxon>organismal metagenomes</taxon>
    </lineage>
</organism>